<name>A0A1I1T1Q4_9RHOB</name>
<dbReference type="STRING" id="74348.SAMN04488523_101137"/>
<dbReference type="PANTHER" id="PTHR30469:SF20">
    <property type="entry name" value="EFFLUX RND TRANSPORTER PERIPLASMIC ADAPTOR SUBUNIT"/>
    <property type="match status" value="1"/>
</dbReference>
<evidence type="ECO:0000256" key="1">
    <source>
        <dbReference type="ARBA" id="ARBA00009477"/>
    </source>
</evidence>
<evidence type="ECO:0000259" key="3">
    <source>
        <dbReference type="Pfam" id="PF25917"/>
    </source>
</evidence>
<dbReference type="Pfam" id="PF25917">
    <property type="entry name" value="BSH_RND"/>
    <property type="match status" value="1"/>
</dbReference>
<dbReference type="SUPFAM" id="SSF111369">
    <property type="entry name" value="HlyD-like secretion proteins"/>
    <property type="match status" value="1"/>
</dbReference>
<dbReference type="InterPro" id="IPR058625">
    <property type="entry name" value="MdtA-like_BSH"/>
</dbReference>
<evidence type="ECO:0000256" key="2">
    <source>
        <dbReference type="SAM" id="SignalP"/>
    </source>
</evidence>
<dbReference type="RefSeq" id="WP_245766220.1">
    <property type="nucleotide sequence ID" value="NZ_FOMW01000001.1"/>
</dbReference>
<dbReference type="NCBIfam" id="TIGR01730">
    <property type="entry name" value="RND_mfp"/>
    <property type="match status" value="1"/>
</dbReference>
<dbReference type="InterPro" id="IPR006143">
    <property type="entry name" value="RND_pump_MFP"/>
</dbReference>
<evidence type="ECO:0000313" key="4">
    <source>
        <dbReference type="EMBL" id="SFD49210.1"/>
    </source>
</evidence>
<feature type="chain" id="PRO_5011646815" evidence="2">
    <location>
        <begin position="21"/>
        <end position="347"/>
    </location>
</feature>
<dbReference type="Gene3D" id="2.40.30.170">
    <property type="match status" value="1"/>
</dbReference>
<dbReference type="GO" id="GO:1990281">
    <property type="term" value="C:efflux pump complex"/>
    <property type="evidence" value="ECO:0007669"/>
    <property type="project" value="TreeGrafter"/>
</dbReference>
<dbReference type="Gene3D" id="2.40.50.100">
    <property type="match status" value="1"/>
</dbReference>
<sequence>MTRLPLFALLCAALANPLAAQPAEPAIRPVKLMTVSAAQVGLTREFYGQVVARQTVDIAFQTSGQLVEFPVLEGQTIPKGDLIARLDPEPFELALEQARLRESQSARDLDRLSRLSRATVSQASLDDATTAEGLAKAALRDAERALSLATLHAPFEALVAERLVANFTTVAPGTPVVRLHDMSELRVEIEVPEILFQRAGRDKDVTISASFLDSDASYPLEIREFTSDATLVGQSFKFTLAFDADATPDVLPGSSVTVNVQQNTAKTSFPLPASALVPAPDGSVSVMVFEQDGDSARVVARPVKIIVADDGSFEVTEGLSVGEEIVAAGATSLRDGQNARRFNGFPR</sequence>
<dbReference type="Gene3D" id="2.40.420.20">
    <property type="match status" value="1"/>
</dbReference>
<dbReference type="GO" id="GO:0015562">
    <property type="term" value="F:efflux transmembrane transporter activity"/>
    <property type="evidence" value="ECO:0007669"/>
    <property type="project" value="TreeGrafter"/>
</dbReference>
<feature type="signal peptide" evidence="2">
    <location>
        <begin position="1"/>
        <end position="20"/>
    </location>
</feature>
<dbReference type="EMBL" id="FOMW01000001">
    <property type="protein sequence ID" value="SFD49210.1"/>
    <property type="molecule type" value="Genomic_DNA"/>
</dbReference>
<dbReference type="AlphaFoldDB" id="A0A1I1T1Q4"/>
<proteinExistence type="inferred from homology"/>
<feature type="domain" description="Multidrug resistance protein MdtA-like barrel-sandwich hybrid" evidence="3">
    <location>
        <begin position="55"/>
        <end position="150"/>
    </location>
</feature>
<organism evidence="4 5">
    <name type="scientific">Sulfitobacter brevis</name>
    <dbReference type="NCBI Taxonomy" id="74348"/>
    <lineage>
        <taxon>Bacteria</taxon>
        <taxon>Pseudomonadati</taxon>
        <taxon>Pseudomonadota</taxon>
        <taxon>Alphaproteobacteria</taxon>
        <taxon>Rhodobacterales</taxon>
        <taxon>Roseobacteraceae</taxon>
        <taxon>Sulfitobacter</taxon>
    </lineage>
</organism>
<dbReference type="Proteomes" id="UP000198977">
    <property type="component" value="Unassembled WGS sequence"/>
</dbReference>
<keyword evidence="2" id="KW-0732">Signal</keyword>
<keyword evidence="5" id="KW-1185">Reference proteome</keyword>
<gene>
    <name evidence="4" type="ORF">SAMN04488523_101137</name>
</gene>
<dbReference type="Gene3D" id="1.10.287.470">
    <property type="entry name" value="Helix hairpin bin"/>
    <property type="match status" value="1"/>
</dbReference>
<reference evidence="4 5" key="1">
    <citation type="submission" date="2016-10" db="EMBL/GenBank/DDBJ databases">
        <authorList>
            <person name="de Groot N.N."/>
        </authorList>
    </citation>
    <scope>NUCLEOTIDE SEQUENCE [LARGE SCALE GENOMIC DNA]</scope>
    <source>
        <strain evidence="4 5">DSM 11443</strain>
    </source>
</reference>
<protein>
    <submittedName>
        <fullName evidence="4">RND family efflux transporter, MFP subunit</fullName>
    </submittedName>
</protein>
<accession>A0A1I1T1Q4</accession>
<dbReference type="PANTHER" id="PTHR30469">
    <property type="entry name" value="MULTIDRUG RESISTANCE PROTEIN MDTA"/>
    <property type="match status" value="1"/>
</dbReference>
<comment type="similarity">
    <text evidence="1">Belongs to the membrane fusion protein (MFP) (TC 8.A.1) family.</text>
</comment>
<evidence type="ECO:0000313" key="5">
    <source>
        <dbReference type="Proteomes" id="UP000198977"/>
    </source>
</evidence>